<feature type="region of interest" description="Disordered" evidence="2">
    <location>
        <begin position="134"/>
        <end position="156"/>
    </location>
</feature>
<accession>A0ABM1SN92</accession>
<feature type="coiled-coil region" evidence="1">
    <location>
        <begin position="224"/>
        <end position="251"/>
    </location>
</feature>
<evidence type="ECO:0000313" key="3">
    <source>
        <dbReference type="Proteomes" id="UP000694941"/>
    </source>
</evidence>
<evidence type="ECO:0000313" key="4">
    <source>
        <dbReference type="RefSeq" id="XP_022245098.1"/>
    </source>
</evidence>
<keyword evidence="3" id="KW-1185">Reference proteome</keyword>
<evidence type="ECO:0000256" key="1">
    <source>
        <dbReference type="SAM" id="Coils"/>
    </source>
</evidence>
<feature type="region of interest" description="Disordered" evidence="2">
    <location>
        <begin position="95"/>
        <end position="115"/>
    </location>
</feature>
<gene>
    <name evidence="4" type="primary">LOC106462087</name>
</gene>
<proteinExistence type="predicted"/>
<evidence type="ECO:0000256" key="2">
    <source>
        <dbReference type="SAM" id="MobiDB-lite"/>
    </source>
</evidence>
<reference evidence="4" key="1">
    <citation type="submission" date="2025-08" db="UniProtKB">
        <authorList>
            <consortium name="RefSeq"/>
        </authorList>
    </citation>
    <scope>IDENTIFICATION</scope>
    <source>
        <tissue evidence="4">Muscle</tissue>
    </source>
</reference>
<dbReference type="GeneID" id="106462087"/>
<sequence>MNNYPTSQEFHEILDEVKAAYKMKAFQCQSDKVNVIHSSAECQQGKKENFQRRKKTKEKLPPKPKVLSKKEQEAQNYRRIKEAEWLRKVIMQHQHQQQEKEERRLQKEAESRQELEEAKLNNLQDQAALLITSSKTRNTGDGSWNRKKNPSKSVKRKGCNLMDRTEKHVTEADKNIKIEFVPLRREKKEKHYSIPNTSSILCQAAEHHMVEDYTDNRAATKRHLENVLSKIREARNSSEIVNEELENWNNDDSVCPISVSPSCMDQMGCFLELINHPSEKIFRLNPSQKELERENAIKKQQERERKMNMNDHMEIQALEAYNRRTNLMNQRLEEQNKQNYRGKNLLGHQSQNIKGQQNKFLTRKQNEQTKAGRTKSLKEDEKGQFRLDSGLDALEEIDVEDCHFKEEEKGTIGRNETTQHFQRTDTPVPCINIWEKRKEKQNALQNIIQFRADDRNVMLQKATELSKVQAMEDECHRFERLKLESKEEFNDRVQNSDAEDQYEVSFCENRQSSADLGSNKTNSSIVTYNKTTYSDGTNISRIEKQRITKGVELEQQFFVPSDEFMNRQNAKLDKWKNNTVSHLSCVLNEEENQLHPSSYEISEADDTQNTLKKFDVCSVSKNPKNRYSTQLDLKEQSSRNSMVEAKMISGNGFLQKEHIACASVEDKISSDLMDAQRNSFLLDTSLEQAASLGIVQKEAVHPYRKLLSSDTCSIHDAKKVEKFHQNMQFPVGVNIVQGEEKFKEMGSFKTNISDIGLDVPVTNPYFESGSCIPFSSQSGWENFSMMGQQYLQNQLFLEIAMRCFLLNQIPYVQAHQAMPPNIVSLHNLFPQVLNNQEVGNQWVKGNSHTSLLSPYQSNDIPPTDTSVVKPKVQPVVEHLHQIPDDDKMFNASSSPPGFGKNMGVLVNKIHFSRGTVESEMQNKTSEAILSEQRRKSNFNLEQINSQTQEEIMKEDIFHNSKNSNFPSQPAFANALGQFKGRGRARLSKNVEIKQKLRNPGSDSFNLSSHAFSSCNRLITEENISAFNLEKQDRSLIDRKANCPLPQGNVSKKETRAARVPEIQQQLVEAVPAPPRNPRLLVRWQKELQLNARALASQKYRCYQENIQNF</sequence>
<dbReference type="RefSeq" id="XP_022245098.1">
    <property type="nucleotide sequence ID" value="XM_022389390.1"/>
</dbReference>
<feature type="compositionally biased region" description="Basic residues" evidence="2">
    <location>
        <begin position="145"/>
        <end position="156"/>
    </location>
</feature>
<feature type="region of interest" description="Disordered" evidence="2">
    <location>
        <begin position="41"/>
        <end position="74"/>
    </location>
</feature>
<name>A0ABM1SN92_LIMPO</name>
<feature type="region of interest" description="Disordered" evidence="2">
    <location>
        <begin position="362"/>
        <end position="382"/>
    </location>
</feature>
<organism evidence="3 4">
    <name type="scientific">Limulus polyphemus</name>
    <name type="common">Atlantic horseshoe crab</name>
    <dbReference type="NCBI Taxonomy" id="6850"/>
    <lineage>
        <taxon>Eukaryota</taxon>
        <taxon>Metazoa</taxon>
        <taxon>Ecdysozoa</taxon>
        <taxon>Arthropoda</taxon>
        <taxon>Chelicerata</taxon>
        <taxon>Merostomata</taxon>
        <taxon>Xiphosura</taxon>
        <taxon>Limulidae</taxon>
        <taxon>Limulus</taxon>
    </lineage>
</organism>
<keyword evidence="1" id="KW-0175">Coiled coil</keyword>
<protein>
    <submittedName>
        <fullName evidence="4">Trichohyalin-like isoform X1</fullName>
    </submittedName>
</protein>
<dbReference type="Proteomes" id="UP000694941">
    <property type="component" value="Unplaced"/>
</dbReference>
<feature type="compositionally biased region" description="Basic and acidic residues" evidence="2">
    <location>
        <begin position="96"/>
        <end position="115"/>
    </location>
</feature>